<feature type="transmembrane region" description="Helical" evidence="1">
    <location>
        <begin position="48"/>
        <end position="67"/>
    </location>
</feature>
<accession>A0A927IGI2</accession>
<dbReference type="Proteomes" id="UP000622317">
    <property type="component" value="Unassembled WGS sequence"/>
</dbReference>
<dbReference type="InterPro" id="IPR059113">
    <property type="entry name" value="Znf_ribbon"/>
</dbReference>
<name>A0A927IGI2_9BACT</name>
<organism evidence="3 4">
    <name type="scientific">Pelagicoccus enzymogenes</name>
    <dbReference type="NCBI Taxonomy" id="2773457"/>
    <lineage>
        <taxon>Bacteria</taxon>
        <taxon>Pseudomonadati</taxon>
        <taxon>Verrucomicrobiota</taxon>
        <taxon>Opitutia</taxon>
        <taxon>Puniceicoccales</taxon>
        <taxon>Pelagicoccaceae</taxon>
        <taxon>Pelagicoccus</taxon>
    </lineage>
</organism>
<evidence type="ECO:0000256" key="1">
    <source>
        <dbReference type="SAM" id="Phobius"/>
    </source>
</evidence>
<gene>
    <name evidence="3" type="ORF">IEN85_04950</name>
</gene>
<protein>
    <recommendedName>
        <fullName evidence="2">Putative zinc-ribbon domain-containing protein</fullName>
    </recommendedName>
</protein>
<reference evidence="3" key="1">
    <citation type="submission" date="2020-09" db="EMBL/GenBank/DDBJ databases">
        <title>Pelagicoccus enzymogenes sp. nov. with an EPS production, isolated from marine sediment.</title>
        <authorList>
            <person name="Feng X."/>
        </authorList>
    </citation>
    <scope>NUCLEOTIDE SEQUENCE</scope>
    <source>
        <strain evidence="3">NFK12</strain>
    </source>
</reference>
<dbReference type="AlphaFoldDB" id="A0A927IGI2"/>
<evidence type="ECO:0000313" key="3">
    <source>
        <dbReference type="EMBL" id="MBD5778829.1"/>
    </source>
</evidence>
<dbReference type="Pfam" id="PF13248">
    <property type="entry name" value="Zn_ribbon_3"/>
    <property type="match status" value="1"/>
</dbReference>
<evidence type="ECO:0000313" key="4">
    <source>
        <dbReference type="Proteomes" id="UP000622317"/>
    </source>
</evidence>
<feature type="transmembrane region" description="Helical" evidence="1">
    <location>
        <begin position="123"/>
        <end position="143"/>
    </location>
</feature>
<feature type="domain" description="Putative zinc-ribbon" evidence="2">
    <location>
        <begin position="3"/>
        <end position="26"/>
    </location>
</feature>
<keyword evidence="4" id="KW-1185">Reference proteome</keyword>
<dbReference type="EMBL" id="JACYFG010000006">
    <property type="protein sequence ID" value="MBD5778829.1"/>
    <property type="molecule type" value="Genomic_DNA"/>
</dbReference>
<proteinExistence type="predicted"/>
<keyword evidence="1" id="KW-0472">Membrane</keyword>
<keyword evidence="1" id="KW-0812">Transmembrane</keyword>
<dbReference type="RefSeq" id="WP_191615957.1">
    <property type="nucleotide sequence ID" value="NZ_JACYFG010000006.1"/>
</dbReference>
<comment type="caution">
    <text evidence="3">The sequence shown here is derived from an EMBL/GenBank/DDBJ whole genome shotgun (WGS) entry which is preliminary data.</text>
</comment>
<evidence type="ECO:0000259" key="2">
    <source>
        <dbReference type="Pfam" id="PF13248"/>
    </source>
</evidence>
<keyword evidence="1" id="KW-1133">Transmembrane helix</keyword>
<sequence>MPTQPCPECGEALSPKAASCPHCGYPQEDGPKPRAGGWQAASRARTPINVFALAMMACASLFGVSATQIEGHALSAFTYALHIFLAIAGMFFICLLFCRSSIYHPEELARAKKDGLEIPPDRPVLAAILIGVMIIGYSLYQLLSR</sequence>
<feature type="transmembrane region" description="Helical" evidence="1">
    <location>
        <begin position="79"/>
        <end position="102"/>
    </location>
</feature>